<dbReference type="PANTHER" id="PTHR13847:SF287">
    <property type="entry name" value="FAD-DEPENDENT OXIDOREDUCTASE DOMAIN-CONTAINING PROTEIN 1"/>
    <property type="match status" value="1"/>
</dbReference>
<evidence type="ECO:0000256" key="1">
    <source>
        <dbReference type="ARBA" id="ARBA00023002"/>
    </source>
</evidence>
<dbReference type="Gene3D" id="3.50.50.60">
    <property type="entry name" value="FAD/NAD(P)-binding domain"/>
    <property type="match status" value="1"/>
</dbReference>
<dbReference type="KEGG" id="aace:A0U92_14635"/>
<dbReference type="InterPro" id="IPR036188">
    <property type="entry name" value="FAD/NAD-bd_sf"/>
</dbReference>
<evidence type="ECO:0000313" key="4">
    <source>
        <dbReference type="Proteomes" id="UP000188937"/>
    </source>
</evidence>
<dbReference type="OrthoDB" id="9815989at2"/>
<name>A0A1U9KJ14_ACEAC</name>
<dbReference type="EMBL" id="CP014692">
    <property type="protein sequence ID" value="AQS85802.1"/>
    <property type="molecule type" value="Genomic_DNA"/>
</dbReference>
<reference evidence="3 4" key="1">
    <citation type="submission" date="2016-03" db="EMBL/GenBank/DDBJ databases">
        <title>Acetic acid bacteria sequencing.</title>
        <authorList>
            <person name="Brandt J."/>
            <person name="Jakob F."/>
            <person name="Vogel R.F."/>
        </authorList>
    </citation>
    <scope>NUCLEOTIDE SEQUENCE [LARGE SCALE GENOMIC DNA]</scope>
    <source>
        <strain evidence="3 4">TMW2.1153</strain>
    </source>
</reference>
<dbReference type="Gene3D" id="3.30.9.10">
    <property type="entry name" value="D-Amino Acid Oxidase, subunit A, domain 2"/>
    <property type="match status" value="1"/>
</dbReference>
<dbReference type="InterPro" id="IPR006076">
    <property type="entry name" value="FAD-dep_OxRdtase"/>
</dbReference>
<evidence type="ECO:0000259" key="2">
    <source>
        <dbReference type="Pfam" id="PF01266"/>
    </source>
</evidence>
<dbReference type="RefSeq" id="WP_077813819.1">
    <property type="nucleotide sequence ID" value="NZ_CP014692.1"/>
</dbReference>
<keyword evidence="4" id="KW-1185">Reference proteome</keyword>
<keyword evidence="1" id="KW-0560">Oxidoreductase</keyword>
<dbReference type="Pfam" id="PF01266">
    <property type="entry name" value="DAO"/>
    <property type="match status" value="1"/>
</dbReference>
<feature type="domain" description="FAD dependent oxidoreductase" evidence="2">
    <location>
        <begin position="6"/>
        <end position="350"/>
    </location>
</feature>
<dbReference type="PANTHER" id="PTHR13847">
    <property type="entry name" value="SARCOSINE DEHYDROGENASE-RELATED"/>
    <property type="match status" value="1"/>
</dbReference>
<dbReference type="GO" id="GO:0016491">
    <property type="term" value="F:oxidoreductase activity"/>
    <property type="evidence" value="ECO:0007669"/>
    <property type="project" value="UniProtKB-KW"/>
</dbReference>
<dbReference type="AlphaFoldDB" id="A0A1U9KJ14"/>
<organism evidence="3 4">
    <name type="scientific">Acetobacter aceti</name>
    <dbReference type="NCBI Taxonomy" id="435"/>
    <lineage>
        <taxon>Bacteria</taxon>
        <taxon>Pseudomonadati</taxon>
        <taxon>Pseudomonadota</taxon>
        <taxon>Alphaproteobacteria</taxon>
        <taxon>Acetobacterales</taxon>
        <taxon>Acetobacteraceae</taxon>
        <taxon>Acetobacter</taxon>
        <taxon>Acetobacter subgen. Acetobacter</taxon>
    </lineage>
</organism>
<evidence type="ECO:0000313" key="3">
    <source>
        <dbReference type="EMBL" id="AQS85802.1"/>
    </source>
</evidence>
<proteinExistence type="predicted"/>
<accession>A0A1U9KJ14</accession>
<sequence>MIHTIDVVVIGGGLHGLSCALQLARRGVSVTVLERRWIGRHASTANAGGIRALNRDRRELDLTLHSLELWRSLADSLGEDCGFQQVGQVRIAENPTDLAHEAQRVNSLQQAGYTHEEMLDKASLYTLLPSLAPHCSGASYARDDGSADPHLTVNAYRRAAESAGVLLLEGRGVNALASESLEWRVDTDYETFVAASVVIAAGTWSAALAGLVGEKVPAGVKASMMTVTEQVSEFSGPVIGCVGEALSLKQTRTGSLLIGGGLQGQADVEKERTYVDFHALATGMTTPLRLFPQLAGVRIARCWTGIEARTPDDLPIIGPSSRLPGIFYCYGFSGHGFALVPVVGAIIADMIVGETSVHEKWPVSALGIGRFEHRKEDTNER</sequence>
<dbReference type="SUPFAM" id="SSF51905">
    <property type="entry name" value="FAD/NAD(P)-binding domain"/>
    <property type="match status" value="1"/>
</dbReference>
<dbReference type="Proteomes" id="UP000188937">
    <property type="component" value="Chromosome"/>
</dbReference>
<dbReference type="STRING" id="435.A0U92_14635"/>
<dbReference type="GO" id="GO:0005737">
    <property type="term" value="C:cytoplasm"/>
    <property type="evidence" value="ECO:0007669"/>
    <property type="project" value="TreeGrafter"/>
</dbReference>
<gene>
    <name evidence="3" type="ORF">A0U92_14635</name>
</gene>
<protein>
    <recommendedName>
        <fullName evidence="2">FAD dependent oxidoreductase domain-containing protein</fullName>
    </recommendedName>
</protein>